<organism evidence="1">
    <name type="scientific">marine metagenome</name>
    <dbReference type="NCBI Taxonomy" id="408172"/>
    <lineage>
        <taxon>unclassified sequences</taxon>
        <taxon>metagenomes</taxon>
        <taxon>ecological metagenomes</taxon>
    </lineage>
</organism>
<dbReference type="AlphaFoldDB" id="A0A382TUI7"/>
<gene>
    <name evidence="1" type="ORF">METZ01_LOCUS378035</name>
</gene>
<evidence type="ECO:0000313" key="1">
    <source>
        <dbReference type="EMBL" id="SVD25181.1"/>
    </source>
</evidence>
<feature type="non-terminal residue" evidence="1">
    <location>
        <position position="1"/>
    </location>
</feature>
<sequence length="103" mass="12166">INQNGVDIGLSGIKNPEHYFVLKNGLDIEYLIEVKHNIFSSSFEHYRMFYNDCKFIVYGINASVIKINGKYNKLNSLIVRKRDYQSKKRIITINKIKKINRRI</sequence>
<accession>A0A382TUI7</accession>
<reference evidence="1" key="1">
    <citation type="submission" date="2018-05" db="EMBL/GenBank/DDBJ databases">
        <authorList>
            <person name="Lanie J.A."/>
            <person name="Ng W.-L."/>
            <person name="Kazmierczak K.M."/>
            <person name="Andrzejewski T.M."/>
            <person name="Davidsen T.M."/>
            <person name="Wayne K.J."/>
            <person name="Tettelin H."/>
            <person name="Glass J.I."/>
            <person name="Rusch D."/>
            <person name="Podicherti R."/>
            <person name="Tsui H.-C.T."/>
            <person name="Winkler M.E."/>
        </authorList>
    </citation>
    <scope>NUCLEOTIDE SEQUENCE</scope>
</reference>
<proteinExistence type="predicted"/>
<protein>
    <submittedName>
        <fullName evidence="1">Uncharacterized protein</fullName>
    </submittedName>
</protein>
<name>A0A382TUI7_9ZZZZ</name>
<dbReference type="EMBL" id="UINC01138933">
    <property type="protein sequence ID" value="SVD25181.1"/>
    <property type="molecule type" value="Genomic_DNA"/>
</dbReference>